<dbReference type="EMBL" id="BMCT01000009">
    <property type="protein sequence ID" value="GGF82633.1"/>
    <property type="molecule type" value="Genomic_DNA"/>
</dbReference>
<dbReference type="PIRSF" id="PIRSF001221">
    <property type="entry name" value="Amidase_fungi"/>
    <property type="match status" value="1"/>
</dbReference>
<reference evidence="3" key="1">
    <citation type="journal article" date="2014" name="Int. J. Syst. Evol. Microbiol.">
        <title>Complete genome sequence of Corynebacterium casei LMG S-19264T (=DSM 44701T), isolated from a smear-ripened cheese.</title>
        <authorList>
            <consortium name="US DOE Joint Genome Institute (JGI-PGF)"/>
            <person name="Walter F."/>
            <person name="Albersmeier A."/>
            <person name="Kalinowski J."/>
            <person name="Ruckert C."/>
        </authorList>
    </citation>
    <scope>NUCLEOTIDE SEQUENCE</scope>
    <source>
        <strain evidence="3">CCM 7897</strain>
    </source>
</reference>
<dbReference type="AlphaFoldDB" id="A0A917FGB2"/>
<dbReference type="PANTHER" id="PTHR43372">
    <property type="entry name" value="FATTY-ACID AMIDE HYDROLASE"/>
    <property type="match status" value="1"/>
</dbReference>
<dbReference type="SUPFAM" id="SSF75304">
    <property type="entry name" value="Amidase signature (AS) enzymes"/>
    <property type="match status" value="1"/>
</dbReference>
<reference evidence="3" key="2">
    <citation type="submission" date="2020-09" db="EMBL/GenBank/DDBJ databases">
        <authorList>
            <person name="Sun Q."/>
            <person name="Sedlacek I."/>
        </authorList>
    </citation>
    <scope>NUCLEOTIDE SEQUENCE</scope>
    <source>
        <strain evidence="3">CCM 7897</strain>
    </source>
</reference>
<accession>A0A917FGB2</accession>
<evidence type="ECO:0000313" key="4">
    <source>
        <dbReference type="Proteomes" id="UP000606044"/>
    </source>
</evidence>
<dbReference type="NCBIfam" id="NF004816">
    <property type="entry name" value="PRK06170.1"/>
    <property type="match status" value="1"/>
</dbReference>
<keyword evidence="4" id="KW-1185">Reference proteome</keyword>
<dbReference type="Gene3D" id="3.90.1300.10">
    <property type="entry name" value="Amidase signature (AS) domain"/>
    <property type="match status" value="1"/>
</dbReference>
<dbReference type="Pfam" id="PF01425">
    <property type="entry name" value="Amidase"/>
    <property type="match status" value="1"/>
</dbReference>
<organism evidence="3 4">
    <name type="scientific">Azorhizobium oxalatiphilum</name>
    <dbReference type="NCBI Taxonomy" id="980631"/>
    <lineage>
        <taxon>Bacteria</taxon>
        <taxon>Pseudomonadati</taxon>
        <taxon>Pseudomonadota</taxon>
        <taxon>Alphaproteobacteria</taxon>
        <taxon>Hyphomicrobiales</taxon>
        <taxon>Xanthobacteraceae</taxon>
        <taxon>Azorhizobium</taxon>
    </lineage>
</organism>
<sequence length="497" mass="52474">MTDASPSASSVAPAPEALAFASGVELLAALKAGTVTSRALLELYLARIARHNPALNAVIYMDADAARERADAADAARARGESWGPLHGLPMTVKESHHIAGWPTTWGDPALKDFRPDHTGVVAQRLIDAGAIIFGKTNVPINLLDWQTYNAIHGRTGNPWRADVTPGGSSGGSAAALAAGLTAIELGSDAGGSVRFPAHFCGVFGHRPSIHVVPQAGNERPGSTIGNEVSTSGPMARSAADLDLLMEVLAGPAGPDAIAWRLELPAPRARKLTDFRVAVLYGSQIAEVDESYASEIRALVTRLRAAGVNVNDNARPDFEDAEHHHVLMQVLRGAASGRATPAMVAAAEATLREKGEDDQSYVADSARALLQSHRAWLGIQERRATIQRAWATFFESYDVLLAPATTTAAFPFDEAGSRDGRTLPINGRQADYNDQLFWAGIATLSGLPASAAPIGQTKDGLPVGVQIVGPYLEDRTPIAFAAALEELHPFRIPPGFA</sequence>
<proteinExistence type="predicted"/>
<feature type="region of interest" description="Disordered" evidence="1">
    <location>
        <begin position="214"/>
        <end position="233"/>
    </location>
</feature>
<evidence type="ECO:0000313" key="3">
    <source>
        <dbReference type="EMBL" id="GGF82633.1"/>
    </source>
</evidence>
<evidence type="ECO:0000259" key="2">
    <source>
        <dbReference type="Pfam" id="PF01425"/>
    </source>
</evidence>
<gene>
    <name evidence="3" type="ORF">GCM10007301_48450</name>
</gene>
<dbReference type="InterPro" id="IPR023631">
    <property type="entry name" value="Amidase_dom"/>
</dbReference>
<dbReference type="PANTHER" id="PTHR43372:SF4">
    <property type="entry name" value="FATTY-ACID AMIDE HYDROLASE 2"/>
    <property type="match status" value="1"/>
</dbReference>
<dbReference type="GO" id="GO:0012505">
    <property type="term" value="C:endomembrane system"/>
    <property type="evidence" value="ECO:0007669"/>
    <property type="project" value="TreeGrafter"/>
</dbReference>
<dbReference type="RefSeq" id="WP_188583456.1">
    <property type="nucleotide sequence ID" value="NZ_BMCT01000009.1"/>
</dbReference>
<feature type="compositionally biased region" description="Polar residues" evidence="1">
    <location>
        <begin position="224"/>
        <end position="233"/>
    </location>
</feature>
<name>A0A917FGB2_9HYPH</name>
<evidence type="ECO:0000256" key="1">
    <source>
        <dbReference type="SAM" id="MobiDB-lite"/>
    </source>
</evidence>
<comment type="caution">
    <text evidence="3">The sequence shown here is derived from an EMBL/GenBank/DDBJ whole genome shotgun (WGS) entry which is preliminary data.</text>
</comment>
<dbReference type="InterPro" id="IPR052739">
    <property type="entry name" value="FAAH2"/>
</dbReference>
<dbReference type="InterPro" id="IPR036928">
    <property type="entry name" value="AS_sf"/>
</dbReference>
<protein>
    <submittedName>
        <fullName evidence="3">Amidase</fullName>
    </submittedName>
</protein>
<dbReference type="Proteomes" id="UP000606044">
    <property type="component" value="Unassembled WGS sequence"/>
</dbReference>
<feature type="domain" description="Amidase" evidence="2">
    <location>
        <begin position="40"/>
        <end position="475"/>
    </location>
</feature>